<proteinExistence type="predicted"/>
<gene>
    <name evidence="2" type="ORF">Q760_03190</name>
</gene>
<evidence type="ECO:0008006" key="4">
    <source>
        <dbReference type="Google" id="ProtNLM"/>
    </source>
</evidence>
<evidence type="ECO:0000313" key="2">
    <source>
        <dbReference type="EMBL" id="KGM03448.1"/>
    </source>
</evidence>
<keyword evidence="3" id="KW-1185">Reference proteome</keyword>
<dbReference type="AlphaFoldDB" id="A0A0A0BBD5"/>
<protein>
    <recommendedName>
        <fullName evidence="4">ATP-dependent DNA helicase II</fullName>
    </recommendedName>
</protein>
<comment type="caution">
    <text evidence="2">The sequence shown here is derived from an EMBL/GenBank/DDBJ whole genome shotgun (WGS) entry which is preliminary data.</text>
</comment>
<dbReference type="EMBL" id="AXNT01000013">
    <property type="protein sequence ID" value="KGM03448.1"/>
    <property type="molecule type" value="Genomic_DNA"/>
</dbReference>
<sequence>MPGTAAVVGAGTADALIGPSCHPRPPARQSEDGLPYGKRGAVVPLRAEQEDDRGVAPQQTGPRRHLPNSPFNAARERAAAAAVFERIPVGERVSHERHGLGRVVALSGESDVIVDFGGGDRRRVSLASSKLERL</sequence>
<evidence type="ECO:0000256" key="1">
    <source>
        <dbReference type="SAM" id="MobiDB-lite"/>
    </source>
</evidence>
<organism evidence="2 3">
    <name type="scientific">Cellulomonas cellasea DSM 20118</name>
    <dbReference type="NCBI Taxonomy" id="1408250"/>
    <lineage>
        <taxon>Bacteria</taxon>
        <taxon>Bacillati</taxon>
        <taxon>Actinomycetota</taxon>
        <taxon>Actinomycetes</taxon>
        <taxon>Micrococcales</taxon>
        <taxon>Cellulomonadaceae</taxon>
        <taxon>Cellulomonas</taxon>
    </lineage>
</organism>
<evidence type="ECO:0000313" key="3">
    <source>
        <dbReference type="Proteomes" id="UP000029833"/>
    </source>
</evidence>
<name>A0A0A0BBD5_9CELL</name>
<feature type="region of interest" description="Disordered" evidence="1">
    <location>
        <begin position="1"/>
        <end position="71"/>
    </location>
</feature>
<accession>A0A0A0BBD5</accession>
<reference evidence="2 3" key="1">
    <citation type="submission" date="2013-10" db="EMBL/GenBank/DDBJ databases">
        <authorList>
            <person name="Wang G."/>
            <person name="Zhuang W."/>
        </authorList>
    </citation>
    <scope>NUCLEOTIDE SEQUENCE [LARGE SCALE GENOMIC DNA]</scope>
    <source>
        <strain evidence="2 3">DSM 20118</strain>
    </source>
</reference>
<dbReference type="Proteomes" id="UP000029833">
    <property type="component" value="Unassembled WGS sequence"/>
</dbReference>
<dbReference type="STRING" id="1408250.Q760_03190"/>
<feature type="compositionally biased region" description="Low complexity" evidence="1">
    <location>
        <begin position="1"/>
        <end position="13"/>
    </location>
</feature>